<comment type="subunit">
    <text evidence="2">Homotetramer.</text>
</comment>
<evidence type="ECO:0000256" key="4">
    <source>
        <dbReference type="SAM" id="MobiDB-lite"/>
    </source>
</evidence>
<accession>A0A084EPU8</accession>
<dbReference type="AlphaFoldDB" id="A0A084EPU8"/>
<dbReference type="PIRSF" id="PIRSF002070">
    <property type="entry name" value="SSB"/>
    <property type="match status" value="1"/>
</dbReference>
<keyword evidence="1 2" id="KW-0238">DNA-binding</keyword>
<dbReference type="EMBL" id="JFDO01000009">
    <property type="protein sequence ID" value="KEZ19990.1"/>
    <property type="molecule type" value="Genomic_DNA"/>
</dbReference>
<evidence type="ECO:0000256" key="3">
    <source>
        <dbReference type="PIRNR" id="PIRNR002070"/>
    </source>
</evidence>
<evidence type="ECO:0000256" key="1">
    <source>
        <dbReference type="ARBA" id="ARBA00023125"/>
    </source>
</evidence>
<dbReference type="InterPro" id="IPR011344">
    <property type="entry name" value="ssDNA-bd"/>
</dbReference>
<feature type="region of interest" description="Disordered" evidence="4">
    <location>
        <begin position="103"/>
        <end position="134"/>
    </location>
</feature>
<evidence type="ECO:0000256" key="2">
    <source>
        <dbReference type="HAMAP-Rule" id="MF_00984"/>
    </source>
</evidence>
<dbReference type="InterPro" id="IPR000424">
    <property type="entry name" value="Primosome_PriB/ssb"/>
</dbReference>
<dbReference type="SUPFAM" id="SSF50249">
    <property type="entry name" value="Nucleic acid-binding proteins"/>
    <property type="match status" value="1"/>
</dbReference>
<comment type="caution">
    <text evidence="2">Lacks conserved residue(s) required for the propagation of feature annotation.</text>
</comment>
<organism evidence="5 6">
    <name type="scientific">Mycoplasma capricolum subsp. capricolum 14232</name>
    <dbReference type="NCBI Taxonomy" id="1188238"/>
    <lineage>
        <taxon>Bacteria</taxon>
        <taxon>Bacillati</taxon>
        <taxon>Mycoplasmatota</taxon>
        <taxon>Mollicutes</taxon>
        <taxon>Mycoplasmataceae</taxon>
        <taxon>Mycoplasma</taxon>
    </lineage>
</organism>
<comment type="caution">
    <text evidence="5">The sequence shown here is derived from an EMBL/GenBank/DDBJ whole genome shotgun (WGS) entry which is preliminary data.</text>
</comment>
<dbReference type="PROSITE" id="PS50935">
    <property type="entry name" value="SSB"/>
    <property type="match status" value="1"/>
</dbReference>
<dbReference type="RefSeq" id="WP_011386928.1">
    <property type="nucleotide sequence ID" value="NZ_JFDO01000009.1"/>
</dbReference>
<evidence type="ECO:0000313" key="6">
    <source>
        <dbReference type="Proteomes" id="UP000028533"/>
    </source>
</evidence>
<name>A0A084EPU8_MYCCA</name>
<gene>
    <name evidence="5" type="primary">ssb-1</name>
    <name evidence="5" type="ORF">MCAPa_3050</name>
</gene>
<dbReference type="HAMAP" id="MF_00984">
    <property type="entry name" value="SSB"/>
    <property type="match status" value="1"/>
</dbReference>
<dbReference type="InterPro" id="IPR012340">
    <property type="entry name" value="NA-bd_OB-fold"/>
</dbReference>
<dbReference type="Proteomes" id="UP000028533">
    <property type="component" value="Unassembled WGS sequence"/>
</dbReference>
<dbReference type="GO" id="GO:0006260">
    <property type="term" value="P:DNA replication"/>
    <property type="evidence" value="ECO:0007669"/>
    <property type="project" value="InterPro"/>
</dbReference>
<dbReference type="GO" id="GO:0009295">
    <property type="term" value="C:nucleoid"/>
    <property type="evidence" value="ECO:0007669"/>
    <property type="project" value="TreeGrafter"/>
</dbReference>
<dbReference type="Pfam" id="PF00436">
    <property type="entry name" value="SSB"/>
    <property type="match status" value="1"/>
</dbReference>
<dbReference type="GeneID" id="23779020"/>
<dbReference type="NCBIfam" id="TIGR00621">
    <property type="entry name" value="ssb"/>
    <property type="match status" value="1"/>
</dbReference>
<proteinExistence type="inferred from homology"/>
<dbReference type="Gene3D" id="2.40.50.140">
    <property type="entry name" value="Nucleic acid-binding proteins"/>
    <property type="match status" value="1"/>
</dbReference>
<dbReference type="CDD" id="cd04496">
    <property type="entry name" value="SSB_OBF"/>
    <property type="match status" value="1"/>
</dbReference>
<dbReference type="GO" id="GO:0003697">
    <property type="term" value="F:single-stranded DNA binding"/>
    <property type="evidence" value="ECO:0007669"/>
    <property type="project" value="UniProtKB-UniRule"/>
</dbReference>
<reference evidence="5 6" key="1">
    <citation type="submission" date="2014-02" db="EMBL/GenBank/DDBJ databases">
        <title>Genome sequence of Mycoplasma capricolum subsp. capricolum strain 14232.</title>
        <authorList>
            <person name="Sirand-Pugnet P."/>
            <person name="Breton M."/>
            <person name="Dordet-Frisoni E."/>
            <person name="Baranowski E."/>
            <person name="Barre A."/>
            <person name="Couture C."/>
            <person name="Dupuy V."/>
            <person name="Gaurivaud P."/>
            <person name="Jacob D."/>
            <person name="Lemaitre C."/>
            <person name="Manso-Silvan L."/>
            <person name="Nikolski M."/>
            <person name="Nouvel L.-X."/>
            <person name="Poumarat F."/>
            <person name="Tardy F."/>
            <person name="Thebault P."/>
            <person name="Theil S."/>
            <person name="Citti C."/>
            <person name="Thiaucourt F."/>
            <person name="Blanchard A."/>
        </authorList>
    </citation>
    <scope>NUCLEOTIDE SEQUENCE [LARGE SCALE GENOMIC DNA]</scope>
    <source>
        <strain evidence="5 6">14232</strain>
    </source>
</reference>
<evidence type="ECO:0000313" key="5">
    <source>
        <dbReference type="EMBL" id="KEZ19990.1"/>
    </source>
</evidence>
<feature type="compositionally biased region" description="Polar residues" evidence="4">
    <location>
        <begin position="115"/>
        <end position="125"/>
    </location>
</feature>
<dbReference type="PANTHER" id="PTHR10302:SF27">
    <property type="entry name" value="SINGLE-STRANDED DNA-BINDING PROTEIN"/>
    <property type="match status" value="1"/>
</dbReference>
<dbReference type="PANTHER" id="PTHR10302">
    <property type="entry name" value="SINGLE-STRANDED DNA-BINDING PROTEIN"/>
    <property type="match status" value="1"/>
</dbReference>
<protein>
    <recommendedName>
        <fullName evidence="2 3">Single-stranded DNA-binding protein</fullName>
        <shortName evidence="2">SSB</shortName>
    </recommendedName>
</protein>
<sequence length="146" mass="16500">MNRVNLVGRITRDLELRVAKNGSKFVFFTVAVSEYSSREEKTNFIPCSAFDRTAENMVKFLSKGSLISVEGRITTRNNQTPDGRFETIVNVLAERVNFLEPAKSRNALMTEENDNLSPSQPTQENSDSSFDDLVVSDDDELSILWE</sequence>